<proteinExistence type="predicted"/>
<evidence type="ECO:0000256" key="1">
    <source>
        <dbReference type="ARBA" id="ARBA00022857"/>
    </source>
</evidence>
<dbReference type="SUPFAM" id="SSF50129">
    <property type="entry name" value="GroES-like"/>
    <property type="match status" value="1"/>
</dbReference>
<accession>A0A516X2Z2</accession>
<evidence type="ECO:0000259" key="3">
    <source>
        <dbReference type="SMART" id="SM00829"/>
    </source>
</evidence>
<dbReference type="Pfam" id="PF08240">
    <property type="entry name" value="ADH_N"/>
    <property type="match status" value="1"/>
</dbReference>
<reference evidence="4 5" key="2">
    <citation type="submission" date="2019-07" db="EMBL/GenBank/DDBJ databases">
        <authorList>
            <person name="Huang Y."/>
        </authorList>
    </citation>
    <scope>NUCLEOTIDE SEQUENCE [LARGE SCALE GENOMIC DNA]</scope>
    <source>
        <strain evidence="4 5">HY188</strain>
    </source>
</reference>
<sequence length="322" mass="33456">MRAIQILEYGGPEVLRPADLPSPRPGPAEIAVAVDAVGVNYIDTYFRTGAYPRPLPFVPGVEGAGRVTEVGAEVQGFAVGDRVAWASGTDTYAQHAVVPAAVAVHVPSGVDDAVAASALLQGMTAHYLITSTYPARRGDSVLMHAGAGGVGLLLTQMAAARGIRVITTVSTDEKAELSRAAGAAHVLRYGPDLPEQVRDLTDGAGVDAVYDGVGLSTFDQSLCCVRMRGTVALFGAASGAVPPFDPQRLNEAGSVFLTRPTLAHYVSGRAELDWRAGAVFAAIADGDLDVRVAARYALDDAVRAHTDLEARRTTGSIVLLPG</sequence>
<dbReference type="CDD" id="cd05286">
    <property type="entry name" value="QOR2"/>
    <property type="match status" value="1"/>
</dbReference>
<evidence type="ECO:0000313" key="4">
    <source>
        <dbReference type="EMBL" id="QDQ97434.1"/>
    </source>
</evidence>
<dbReference type="InterPro" id="IPR047618">
    <property type="entry name" value="QOR-like"/>
</dbReference>
<dbReference type="InterPro" id="IPR036291">
    <property type="entry name" value="NAD(P)-bd_dom_sf"/>
</dbReference>
<dbReference type="GO" id="GO:0005829">
    <property type="term" value="C:cytosol"/>
    <property type="evidence" value="ECO:0007669"/>
    <property type="project" value="TreeGrafter"/>
</dbReference>
<dbReference type="GO" id="GO:0070402">
    <property type="term" value="F:NADPH binding"/>
    <property type="evidence" value="ECO:0007669"/>
    <property type="project" value="TreeGrafter"/>
</dbReference>
<name>A0A516X2Z2_9ACTN</name>
<dbReference type="Pfam" id="PF00107">
    <property type="entry name" value="ADH_zinc_N"/>
    <property type="match status" value="1"/>
</dbReference>
<dbReference type="InterPro" id="IPR013149">
    <property type="entry name" value="ADH-like_C"/>
</dbReference>
<feature type="domain" description="Enoyl reductase (ER)" evidence="3">
    <location>
        <begin position="10"/>
        <end position="319"/>
    </location>
</feature>
<keyword evidence="2" id="KW-0560">Oxidoreductase</keyword>
<dbReference type="SMART" id="SM00829">
    <property type="entry name" value="PKS_ER"/>
    <property type="match status" value="1"/>
</dbReference>
<dbReference type="Gene3D" id="3.40.50.720">
    <property type="entry name" value="NAD(P)-binding Rossmann-like Domain"/>
    <property type="match status" value="1"/>
</dbReference>
<dbReference type="RefSeq" id="WP_143908118.1">
    <property type="nucleotide sequence ID" value="NZ_CP041765.1"/>
</dbReference>
<dbReference type="PANTHER" id="PTHR48106:SF13">
    <property type="entry name" value="QUINONE OXIDOREDUCTASE-RELATED"/>
    <property type="match status" value="1"/>
</dbReference>
<dbReference type="InterPro" id="IPR011032">
    <property type="entry name" value="GroES-like_sf"/>
</dbReference>
<keyword evidence="1" id="KW-0521">NADP</keyword>
<protein>
    <submittedName>
        <fullName evidence="4">Quinone oxidoreductase</fullName>
    </submittedName>
</protein>
<organism evidence="4 5">
    <name type="scientific">Tomitella fengzijianii</name>
    <dbReference type="NCBI Taxonomy" id="2597660"/>
    <lineage>
        <taxon>Bacteria</taxon>
        <taxon>Bacillati</taxon>
        <taxon>Actinomycetota</taxon>
        <taxon>Actinomycetes</taxon>
        <taxon>Mycobacteriales</taxon>
        <taxon>Tomitella</taxon>
    </lineage>
</organism>
<dbReference type="InterPro" id="IPR013154">
    <property type="entry name" value="ADH-like_N"/>
</dbReference>
<dbReference type="GO" id="GO:0035925">
    <property type="term" value="F:mRNA 3'-UTR AU-rich region binding"/>
    <property type="evidence" value="ECO:0007669"/>
    <property type="project" value="TreeGrafter"/>
</dbReference>
<dbReference type="FunFam" id="3.40.50.720:FF:000053">
    <property type="entry name" value="Quinone oxidoreductase 1"/>
    <property type="match status" value="1"/>
</dbReference>
<dbReference type="Proteomes" id="UP000317344">
    <property type="component" value="Chromosome"/>
</dbReference>
<keyword evidence="5" id="KW-1185">Reference proteome</keyword>
<reference evidence="4 5" key="1">
    <citation type="submission" date="2019-07" db="EMBL/GenBank/DDBJ databases">
        <title>Tomitella cavernea sp. nov., an actinomycete isolated from soil.</title>
        <authorList>
            <person name="Cheng J."/>
        </authorList>
    </citation>
    <scope>NUCLEOTIDE SEQUENCE [LARGE SCALE GENOMIC DNA]</scope>
    <source>
        <strain evidence="4 5">HY188</strain>
    </source>
</reference>
<dbReference type="InterPro" id="IPR020843">
    <property type="entry name" value="ER"/>
</dbReference>
<evidence type="ECO:0000256" key="2">
    <source>
        <dbReference type="ARBA" id="ARBA00023002"/>
    </source>
</evidence>
<dbReference type="GO" id="GO:0003960">
    <property type="term" value="F:quinone reductase (NADPH) activity"/>
    <property type="evidence" value="ECO:0007669"/>
    <property type="project" value="InterPro"/>
</dbReference>
<gene>
    <name evidence="4" type="ORF">FO059_08965</name>
</gene>
<dbReference type="SUPFAM" id="SSF51735">
    <property type="entry name" value="NAD(P)-binding Rossmann-fold domains"/>
    <property type="match status" value="1"/>
</dbReference>
<dbReference type="PANTHER" id="PTHR48106">
    <property type="entry name" value="QUINONE OXIDOREDUCTASE PIG3-RELATED"/>
    <property type="match status" value="1"/>
</dbReference>
<dbReference type="EMBL" id="CP041765">
    <property type="protein sequence ID" value="QDQ97434.1"/>
    <property type="molecule type" value="Genomic_DNA"/>
</dbReference>
<dbReference type="AlphaFoldDB" id="A0A516X2Z2"/>
<dbReference type="KEGG" id="toy:FO059_08965"/>
<evidence type="ECO:0000313" key="5">
    <source>
        <dbReference type="Proteomes" id="UP000317344"/>
    </source>
</evidence>
<dbReference type="OrthoDB" id="9805883at2"/>
<dbReference type="Gene3D" id="3.90.180.10">
    <property type="entry name" value="Medium-chain alcohol dehydrogenases, catalytic domain"/>
    <property type="match status" value="1"/>
</dbReference>